<dbReference type="AlphaFoldDB" id="A0A085NN71"/>
<dbReference type="EMBL" id="KL363186">
    <property type="protein sequence ID" value="KFD57909.1"/>
    <property type="molecule type" value="Genomic_DNA"/>
</dbReference>
<evidence type="ECO:0000313" key="2">
    <source>
        <dbReference type="EMBL" id="KFD70917.1"/>
    </source>
</evidence>
<sequence>MVFALQAKPLKEGKEWRESMQLDLDESRKKRQVAELGLKRALTPGICNSYQCEQSLRRRIDKIQLTPECAMTISERTFPVVKKLADPIRRWANILIARHFLQDPLKRFDGKKGATPSLHNELHFEVAHSDCLRGRTVGQMDENAALLSPFCAKTLNIRGGGKIYPIFNEHAIQFTITPSMDKVATLRRWQQWGMNKKQTEFPSRRDH</sequence>
<protein>
    <submittedName>
        <fullName evidence="2">Uncharacterized protein</fullName>
    </submittedName>
</protein>
<accession>A0A085NN71</accession>
<proteinExistence type="predicted"/>
<dbReference type="EMBL" id="KL367485">
    <property type="protein sequence ID" value="KFD70917.1"/>
    <property type="molecule type" value="Genomic_DNA"/>
</dbReference>
<evidence type="ECO:0000313" key="1">
    <source>
        <dbReference type="EMBL" id="KFD57909.1"/>
    </source>
</evidence>
<evidence type="ECO:0000313" key="3">
    <source>
        <dbReference type="Proteomes" id="UP000030764"/>
    </source>
</evidence>
<keyword evidence="3" id="KW-1185">Reference proteome</keyword>
<dbReference type="Proteomes" id="UP000030758">
    <property type="component" value="Unassembled WGS sequence"/>
</dbReference>
<gene>
    <name evidence="1" type="ORF">M513_01142</name>
    <name evidence="2" type="ORF">M514_01142</name>
</gene>
<reference evidence="2 3" key="1">
    <citation type="journal article" date="2014" name="Nat. Genet.">
        <title>Genome and transcriptome of the porcine whipworm Trichuris suis.</title>
        <authorList>
            <person name="Jex A.R."/>
            <person name="Nejsum P."/>
            <person name="Schwarz E.M."/>
            <person name="Hu L."/>
            <person name="Young N.D."/>
            <person name="Hall R.S."/>
            <person name="Korhonen P.K."/>
            <person name="Liao S."/>
            <person name="Thamsborg S."/>
            <person name="Xia J."/>
            <person name="Xu P."/>
            <person name="Wang S."/>
            <person name="Scheerlinck J.P."/>
            <person name="Hofmann A."/>
            <person name="Sternberg P.W."/>
            <person name="Wang J."/>
            <person name="Gasser R.B."/>
        </authorList>
    </citation>
    <scope>NUCLEOTIDE SEQUENCE [LARGE SCALE GENOMIC DNA]</scope>
    <source>
        <strain evidence="2">DCEP-RM93F</strain>
        <strain evidence="1">DCEP-RM93M</strain>
    </source>
</reference>
<dbReference type="Proteomes" id="UP000030764">
    <property type="component" value="Unassembled WGS sequence"/>
</dbReference>
<name>A0A085NN71_9BILA</name>
<organism evidence="2">
    <name type="scientific">Trichuris suis</name>
    <name type="common">pig whipworm</name>
    <dbReference type="NCBI Taxonomy" id="68888"/>
    <lineage>
        <taxon>Eukaryota</taxon>
        <taxon>Metazoa</taxon>
        <taxon>Ecdysozoa</taxon>
        <taxon>Nematoda</taxon>
        <taxon>Enoplea</taxon>
        <taxon>Dorylaimia</taxon>
        <taxon>Trichinellida</taxon>
        <taxon>Trichuridae</taxon>
        <taxon>Trichuris</taxon>
    </lineage>
</organism>